<proteinExistence type="predicted"/>
<dbReference type="AlphaFoldDB" id="A0A0F3IIH6"/>
<reference evidence="3" key="1">
    <citation type="submission" date="2015-03" db="EMBL/GenBank/DDBJ databases">
        <title>Draft genome sequence of a novel methanotroph (Sn10-6) isolated from flooded ricefield rhizosphere in India.</title>
        <authorList>
            <person name="Pandit P.S."/>
            <person name="Pore S.D."/>
            <person name="Arora P."/>
            <person name="Kapse N.G."/>
            <person name="Dhakephalkar P.K."/>
            <person name="Rahalkar M.C."/>
        </authorList>
    </citation>
    <scope>NUCLEOTIDE SEQUENCE [LARGE SCALE GENOMIC DNA]</scope>
    <source>
        <strain evidence="3">Sn10-6</strain>
    </source>
</reference>
<gene>
    <name evidence="2" type="ORF">VZ94_10925</name>
</gene>
<organism evidence="2 3">
    <name type="scientific">Methylocucumis oryzae</name>
    <dbReference type="NCBI Taxonomy" id="1632867"/>
    <lineage>
        <taxon>Bacteria</taxon>
        <taxon>Pseudomonadati</taxon>
        <taxon>Pseudomonadota</taxon>
        <taxon>Gammaproteobacteria</taxon>
        <taxon>Methylococcales</taxon>
        <taxon>Methylococcaceae</taxon>
        <taxon>Methylocucumis</taxon>
    </lineage>
</organism>
<accession>A0A0F3IIH6</accession>
<evidence type="ECO:0000313" key="2">
    <source>
        <dbReference type="EMBL" id="KJV06477.1"/>
    </source>
</evidence>
<feature type="transmembrane region" description="Helical" evidence="1">
    <location>
        <begin position="12"/>
        <end position="36"/>
    </location>
</feature>
<keyword evidence="3" id="KW-1185">Reference proteome</keyword>
<evidence type="ECO:0000313" key="3">
    <source>
        <dbReference type="Proteomes" id="UP000033684"/>
    </source>
</evidence>
<evidence type="ECO:0000256" key="1">
    <source>
        <dbReference type="SAM" id="Phobius"/>
    </source>
</evidence>
<sequence length="159" mass="18025">MQLDHIELKHKRTVALTILLLLSVIIISGLVLPVLAHYQDNQIEITKLESRLRLYQAKITSREQIIQQTSDITKSVYELGIFSSQRSIPLATADMQQQIKNAVISSGGELTSTENLANQAFDGLLKLSINVRFSGRVETFEKCLIRNRSRKTLFISREN</sequence>
<comment type="caution">
    <text evidence="2">The sequence shown here is derived from an EMBL/GenBank/DDBJ whole genome shotgun (WGS) entry which is preliminary data.</text>
</comment>
<evidence type="ECO:0008006" key="4">
    <source>
        <dbReference type="Google" id="ProtNLM"/>
    </source>
</evidence>
<dbReference type="InterPro" id="IPR034756">
    <property type="entry name" value="T2SSM_b"/>
</dbReference>
<keyword evidence="1" id="KW-0812">Transmembrane</keyword>
<name>A0A0F3IIH6_9GAMM</name>
<dbReference type="NCBIfam" id="NF040576">
    <property type="entry name" value="T2SS_GspM_XpsM"/>
    <property type="match status" value="1"/>
</dbReference>
<keyword evidence="1" id="KW-1133">Transmembrane helix</keyword>
<protein>
    <recommendedName>
        <fullName evidence="4">General secretion pathway protein GspM</fullName>
    </recommendedName>
</protein>
<dbReference type="Pfam" id="PF10741">
    <property type="entry name" value="T2SSM_b"/>
    <property type="match status" value="1"/>
</dbReference>
<dbReference type="EMBL" id="LAJX01000107">
    <property type="protein sequence ID" value="KJV06477.1"/>
    <property type="molecule type" value="Genomic_DNA"/>
</dbReference>
<keyword evidence="1" id="KW-0472">Membrane</keyword>
<dbReference type="Proteomes" id="UP000033684">
    <property type="component" value="Unassembled WGS sequence"/>
</dbReference>
<dbReference type="RefSeq" id="WP_045779259.1">
    <property type="nucleotide sequence ID" value="NZ_LAJX01000107.1"/>
</dbReference>
<reference evidence="2 3" key="2">
    <citation type="journal article" date="2016" name="Microb. Ecol.">
        <title>Genome Characteristics of a Novel Type I Methanotroph (Sn10-6) Isolated from a Flooded Indian Rice Field.</title>
        <authorList>
            <person name="Rahalkar M.C."/>
            <person name="Pandit P.S."/>
            <person name="Dhakephalkar P.K."/>
            <person name="Pore S."/>
            <person name="Arora P."/>
            <person name="Kapse N."/>
        </authorList>
    </citation>
    <scope>NUCLEOTIDE SEQUENCE [LARGE SCALE GENOMIC DNA]</scope>
    <source>
        <strain evidence="2 3">Sn10-6</strain>
    </source>
</reference>